<evidence type="ECO:0000256" key="1">
    <source>
        <dbReference type="SAM" id="Phobius"/>
    </source>
</evidence>
<keyword evidence="3" id="KW-1185">Reference proteome</keyword>
<protein>
    <submittedName>
        <fullName evidence="2">Putative MFS family arabinose efflux permease</fullName>
    </submittedName>
</protein>
<keyword evidence="1" id="KW-1133">Transmembrane helix</keyword>
<feature type="transmembrane region" description="Helical" evidence="1">
    <location>
        <begin position="277"/>
        <end position="297"/>
    </location>
</feature>
<gene>
    <name evidence="2" type="ORF">C8N43_1123</name>
</gene>
<accession>A0A2T6BK77</accession>
<dbReference type="SUPFAM" id="SSF103473">
    <property type="entry name" value="MFS general substrate transporter"/>
    <property type="match status" value="1"/>
</dbReference>
<sequence>MSEQTVEEAAFARLVENPDSSQGLTEAANADEPHNALRHVASLTASKVADGLVDPKLVLSWLLTSLGSPAFYVGLLVPIREAGALLPQLALAPWIEAMAQRKWAWVAGAAGQALGAFGILISALTLSGAAAGAAICACLAVLALSRSVCSVSYKDVLGKTVAEQHRGSITGTASTIASAGVIVFALLLMSGLLGRELLVFCAIGLAACLWAIGSTMFATLREQDSEGASDDFEPLKQFHLLKSDPQLTRFIAVRGLLVATALAPPYMLLFAGSEGAFSQLGALVLASSLASFASSYVWGRLSDRSSRRVLQYSGLAGGASLLLTLALGAAGLLSTIWALPLSIFALMIAYHGVRQGRSTYLVDMAPEDKRSAYTAVSNTVIGVLLLISGGFGALAGLVGAGATLAAFALMSFAAAALTLGLDEVEGA</sequence>
<dbReference type="Proteomes" id="UP000243978">
    <property type="component" value="Unassembled WGS sequence"/>
</dbReference>
<evidence type="ECO:0000313" key="2">
    <source>
        <dbReference type="EMBL" id="PTX56464.1"/>
    </source>
</evidence>
<proteinExistence type="predicted"/>
<keyword evidence="1" id="KW-0472">Membrane</keyword>
<comment type="caution">
    <text evidence="2">The sequence shown here is derived from an EMBL/GenBank/DDBJ whole genome shotgun (WGS) entry which is preliminary data.</text>
</comment>
<name>A0A2T6BK77_9RHOB</name>
<organism evidence="2 3">
    <name type="scientific">Litoreibacter ponti</name>
    <dbReference type="NCBI Taxonomy" id="1510457"/>
    <lineage>
        <taxon>Bacteria</taxon>
        <taxon>Pseudomonadati</taxon>
        <taxon>Pseudomonadota</taxon>
        <taxon>Alphaproteobacteria</taxon>
        <taxon>Rhodobacterales</taxon>
        <taxon>Roseobacteraceae</taxon>
        <taxon>Litoreibacter</taxon>
    </lineage>
</organism>
<evidence type="ECO:0000313" key="3">
    <source>
        <dbReference type="Proteomes" id="UP000243978"/>
    </source>
</evidence>
<feature type="transmembrane region" description="Helical" evidence="1">
    <location>
        <begin position="251"/>
        <end position="271"/>
    </location>
</feature>
<dbReference type="RefSeq" id="WP_170114411.1">
    <property type="nucleotide sequence ID" value="NZ_QBKS01000001.1"/>
</dbReference>
<feature type="transmembrane region" description="Helical" evidence="1">
    <location>
        <begin position="336"/>
        <end position="353"/>
    </location>
</feature>
<reference evidence="2 3" key="1">
    <citation type="submission" date="2018-04" db="EMBL/GenBank/DDBJ databases">
        <title>Genomic Encyclopedia of Archaeal and Bacterial Type Strains, Phase II (KMG-II): from individual species to whole genera.</title>
        <authorList>
            <person name="Goeker M."/>
        </authorList>
    </citation>
    <scope>NUCLEOTIDE SEQUENCE [LARGE SCALE GENOMIC DNA]</scope>
    <source>
        <strain evidence="2 3">DSM 100977</strain>
    </source>
</reference>
<feature type="transmembrane region" description="Helical" evidence="1">
    <location>
        <begin position="197"/>
        <end position="220"/>
    </location>
</feature>
<dbReference type="InterPro" id="IPR052528">
    <property type="entry name" value="Sugar_transport-like"/>
</dbReference>
<feature type="transmembrane region" description="Helical" evidence="1">
    <location>
        <begin position="400"/>
        <end position="421"/>
    </location>
</feature>
<dbReference type="Gene3D" id="1.20.1250.20">
    <property type="entry name" value="MFS general substrate transporter like domains"/>
    <property type="match status" value="1"/>
</dbReference>
<feature type="transmembrane region" description="Helical" evidence="1">
    <location>
        <begin position="103"/>
        <end position="124"/>
    </location>
</feature>
<feature type="transmembrane region" description="Helical" evidence="1">
    <location>
        <begin position="130"/>
        <end position="149"/>
    </location>
</feature>
<feature type="transmembrane region" description="Helical" evidence="1">
    <location>
        <begin position="169"/>
        <end position="191"/>
    </location>
</feature>
<dbReference type="PANTHER" id="PTHR23526:SF4">
    <property type="entry name" value="INTEGRAL MEMBRANE TRANSPORT PROTEIN"/>
    <property type="match status" value="1"/>
</dbReference>
<feature type="transmembrane region" description="Helical" evidence="1">
    <location>
        <begin position="309"/>
        <end position="330"/>
    </location>
</feature>
<keyword evidence="1" id="KW-0812">Transmembrane</keyword>
<dbReference type="PANTHER" id="PTHR23526">
    <property type="entry name" value="INTEGRAL MEMBRANE TRANSPORT PROTEIN-RELATED"/>
    <property type="match status" value="1"/>
</dbReference>
<dbReference type="AlphaFoldDB" id="A0A2T6BK77"/>
<dbReference type="EMBL" id="QBKS01000001">
    <property type="protein sequence ID" value="PTX56464.1"/>
    <property type="molecule type" value="Genomic_DNA"/>
</dbReference>
<dbReference type="InterPro" id="IPR036259">
    <property type="entry name" value="MFS_trans_sf"/>
</dbReference>
<feature type="transmembrane region" description="Helical" evidence="1">
    <location>
        <begin position="373"/>
        <end position="394"/>
    </location>
</feature>